<dbReference type="GO" id="GO:0020037">
    <property type="term" value="F:heme binding"/>
    <property type="evidence" value="ECO:0007669"/>
    <property type="project" value="InterPro"/>
</dbReference>
<proteinExistence type="inferred from homology"/>
<dbReference type="AlphaFoldDB" id="A0A7D7L880"/>
<evidence type="ECO:0000256" key="1">
    <source>
        <dbReference type="ARBA" id="ARBA00010617"/>
    </source>
</evidence>
<sequence length="570" mass="63771">MSDFFTPRAPAHKVDINVDVVAPPSCDMVIAPYVVVLAVGLVTWLYVSTRKKNVNTVVDGSKPLLKLPLIGDLHSSPIDRPLVNWDAWTKQNGPIAVPKLFGIVPIVVLNSFEAVTELFSRRSQWYSNRPASVSMEMITGAEPGRSRFTLMHDYDEHLKLHHRILSPSLGAVASPQYQPLMELESKQLLFDLANALQKCPDGATISTDAIYPLLERTQSSVILALHYGLRIPRFEEPILHEIIDTQTQVTHIAANPALPDLVPPLRHLPAFLSPWKRAADKLYAVQVDLYMRLFHHGKNSPGWNATKQAISTAEKYAPADSPVSDLDLAFTLATSIQGGMETSPRQLLWLFIAALHQPTIVTQAHAVLDAVVGRDRLPRFSDRAQLTFIDAIMHELLRWRPISPGSIPRRADHNDEFGGVKINKGVTVMANAWAIGRDQAVFDPALGDPQEFIPERWLRRDANGDTKLRTDLPLPVFGQGRRICQGKRVATDGTFMQVASLLWAFDIQLAEGQPVDPWEMVVVGFMTMPRERKFKLVPRGDWVLDVIRREWNDAEKSLDKVMGMAYDVEG</sequence>
<comment type="similarity">
    <text evidence="1">Belongs to the cytochrome P450 family.</text>
</comment>
<dbReference type="InterPro" id="IPR050364">
    <property type="entry name" value="Cytochrome_P450_fung"/>
</dbReference>
<protein>
    <submittedName>
        <fullName evidence="7">Fumitremorgin C synthase</fullName>
    </submittedName>
</protein>
<evidence type="ECO:0000256" key="6">
    <source>
        <dbReference type="SAM" id="Phobius"/>
    </source>
</evidence>
<dbReference type="InterPro" id="IPR001128">
    <property type="entry name" value="Cyt_P450"/>
</dbReference>
<dbReference type="PANTHER" id="PTHR46300">
    <property type="entry name" value="P450, PUTATIVE (EUROFUNG)-RELATED-RELATED"/>
    <property type="match status" value="1"/>
</dbReference>
<dbReference type="GO" id="GO:0004497">
    <property type="term" value="F:monooxygenase activity"/>
    <property type="evidence" value="ECO:0007669"/>
    <property type="project" value="InterPro"/>
</dbReference>
<accession>A0A7D7L880</accession>
<organism evidence="7">
    <name type="scientific">Aspergillus terreus var. terreus</name>
    <dbReference type="NCBI Taxonomy" id="2081996"/>
    <lineage>
        <taxon>Eukaryota</taxon>
        <taxon>Fungi</taxon>
        <taxon>Dikarya</taxon>
        <taxon>Ascomycota</taxon>
        <taxon>Pezizomycotina</taxon>
        <taxon>Eurotiomycetes</taxon>
        <taxon>Eurotiomycetidae</taxon>
        <taxon>Eurotiales</taxon>
        <taxon>Aspergillaceae</taxon>
        <taxon>Aspergillus</taxon>
        <taxon>Aspergillus subgen. Circumdati</taxon>
    </lineage>
</organism>
<keyword evidence="4 5" id="KW-0408">Iron</keyword>
<keyword evidence="2 5" id="KW-0479">Metal-binding</keyword>
<dbReference type="InterPro" id="IPR002401">
    <property type="entry name" value="Cyt_P450_E_grp-I"/>
</dbReference>
<evidence type="ECO:0000313" key="7">
    <source>
        <dbReference type="EMBL" id="QMS79071.1"/>
    </source>
</evidence>
<dbReference type="GO" id="GO:0016705">
    <property type="term" value="F:oxidoreductase activity, acting on paired donors, with incorporation or reduction of molecular oxygen"/>
    <property type="evidence" value="ECO:0007669"/>
    <property type="project" value="InterPro"/>
</dbReference>
<keyword evidence="6" id="KW-0812">Transmembrane</keyword>
<keyword evidence="6" id="KW-0472">Membrane</keyword>
<dbReference type="GO" id="GO:0005506">
    <property type="term" value="F:iron ion binding"/>
    <property type="evidence" value="ECO:0007669"/>
    <property type="project" value="InterPro"/>
</dbReference>
<dbReference type="PRINTS" id="PR00463">
    <property type="entry name" value="EP450I"/>
</dbReference>
<feature type="transmembrane region" description="Helical" evidence="6">
    <location>
        <begin position="30"/>
        <end position="47"/>
    </location>
</feature>
<keyword evidence="6" id="KW-1133">Transmembrane helix</keyword>
<evidence type="ECO:0000256" key="4">
    <source>
        <dbReference type="ARBA" id="ARBA00023004"/>
    </source>
</evidence>
<dbReference type="SUPFAM" id="SSF48264">
    <property type="entry name" value="Cytochrome P450"/>
    <property type="match status" value="1"/>
</dbReference>
<gene>
    <name evidence="7" type="primary">FAC38_39</name>
</gene>
<dbReference type="Gene3D" id="1.10.630.10">
    <property type="entry name" value="Cytochrome P450"/>
    <property type="match status" value="1"/>
</dbReference>
<keyword evidence="5" id="KW-0349">Heme</keyword>
<feature type="binding site" description="axial binding residue" evidence="5">
    <location>
        <position position="484"/>
    </location>
    <ligand>
        <name>heme</name>
        <dbReference type="ChEBI" id="CHEBI:30413"/>
    </ligand>
    <ligandPart>
        <name>Fe</name>
        <dbReference type="ChEBI" id="CHEBI:18248"/>
    </ligandPart>
</feature>
<dbReference type="EMBL" id="MT376588">
    <property type="protein sequence ID" value="QMS79071.1"/>
    <property type="molecule type" value="Genomic_DNA"/>
</dbReference>
<dbReference type="Pfam" id="PF00067">
    <property type="entry name" value="p450"/>
    <property type="match status" value="1"/>
</dbReference>
<comment type="cofactor">
    <cofactor evidence="5">
        <name>heme</name>
        <dbReference type="ChEBI" id="CHEBI:30413"/>
    </cofactor>
</comment>
<evidence type="ECO:0000256" key="3">
    <source>
        <dbReference type="ARBA" id="ARBA00023002"/>
    </source>
</evidence>
<reference evidence="7" key="1">
    <citation type="submission" date="2020-04" db="EMBL/GenBank/DDBJ databases">
        <title>Heterologous expression of the unusual terreazepine biosynthetic gene cluster reveals a promising approach for identifying new chemical scaffolds.</title>
        <authorList>
            <person name="Caesar L.K."/>
            <person name="Rosey M.T."/>
            <person name="Vagadia P.P."/>
            <person name="Schiltz G.E."/>
            <person name="Thomas P.M."/>
            <person name="Swyers M.J."/>
            <person name="Islam M.N."/>
            <person name="Ye R.R."/>
            <person name="Wu C.C."/>
            <person name="Kelleher N.K."/>
            <person name="Keller N.P."/>
            <person name="Bok J."/>
        </authorList>
    </citation>
    <scope>NUCLEOTIDE SEQUENCE</scope>
    <source>
        <strain evidence="7">ATCC 20542</strain>
    </source>
</reference>
<name>A0A7D7L880_ASPTE</name>
<dbReference type="CDD" id="cd11065">
    <property type="entry name" value="CYP64-like"/>
    <property type="match status" value="1"/>
</dbReference>
<keyword evidence="3" id="KW-0560">Oxidoreductase</keyword>
<dbReference type="PANTHER" id="PTHR46300:SF9">
    <property type="entry name" value="P450, PUTATIVE-RELATED"/>
    <property type="match status" value="1"/>
</dbReference>
<dbReference type="InterPro" id="IPR036396">
    <property type="entry name" value="Cyt_P450_sf"/>
</dbReference>
<evidence type="ECO:0000256" key="5">
    <source>
        <dbReference type="PIRSR" id="PIRSR602401-1"/>
    </source>
</evidence>
<evidence type="ECO:0000256" key="2">
    <source>
        <dbReference type="ARBA" id="ARBA00022723"/>
    </source>
</evidence>